<dbReference type="EMBL" id="JAUKUD010000001">
    <property type="protein sequence ID" value="KAK0753367.1"/>
    <property type="molecule type" value="Genomic_DNA"/>
</dbReference>
<dbReference type="AlphaFoldDB" id="A0AA40F983"/>
<accession>A0AA40F983</accession>
<protein>
    <submittedName>
        <fullName evidence="2">Heterokaryon incompatibility protein-domain-containing protein</fullName>
    </submittedName>
</protein>
<sequence length="322" mass="35203">MRLLNTHTLILTSFTGSTDSLPPFAILSHTWAPDGEITLQDVQAGLLHDAQPPEAKKSGLAKLHGCCHRARLDGYAWAWIDTCCIDKASSAELSEAINSMFSWYQAAGVCYAYLADVSDHGLTGPFLGSSGAGAGAAAVAEFRASRWFTRGWTLQELIAPERVEFFSREWTELGTKRSLEELVCEVTGIELRALREAALSKFPAAAKMRWASGRQTTREEDVAYCLLGLFNVNMPLLYGEGARAFQRLQEEIVRNDGDFTILAWPGGNDDGRSTSAVSALAESPRAFAGSSAILLGQLIPPSRPFPSISSYIFAHKDYLRLY</sequence>
<keyword evidence="3" id="KW-1185">Reference proteome</keyword>
<name>A0AA40F983_9PEZI</name>
<reference evidence="2" key="1">
    <citation type="submission" date="2023-06" db="EMBL/GenBank/DDBJ databases">
        <title>Genome-scale phylogeny and comparative genomics of the fungal order Sordariales.</title>
        <authorList>
            <consortium name="Lawrence Berkeley National Laboratory"/>
            <person name="Hensen N."/>
            <person name="Bonometti L."/>
            <person name="Westerberg I."/>
            <person name="Brannstrom I.O."/>
            <person name="Guillou S."/>
            <person name="Cros-Aarteil S."/>
            <person name="Calhoun S."/>
            <person name="Haridas S."/>
            <person name="Kuo A."/>
            <person name="Mondo S."/>
            <person name="Pangilinan J."/>
            <person name="Riley R."/>
            <person name="LaButti K."/>
            <person name="Andreopoulos B."/>
            <person name="Lipzen A."/>
            <person name="Chen C."/>
            <person name="Yanf M."/>
            <person name="Daum C."/>
            <person name="Ng V."/>
            <person name="Clum A."/>
            <person name="Steindorff A."/>
            <person name="Ohm R."/>
            <person name="Martin F."/>
            <person name="Silar P."/>
            <person name="Natvig D."/>
            <person name="Lalanne C."/>
            <person name="Gautier V."/>
            <person name="Ament-velasquez S.L."/>
            <person name="Kruys A."/>
            <person name="Hutchinson M.I."/>
            <person name="Powell A.J."/>
            <person name="Barry K."/>
            <person name="Miller A.N."/>
            <person name="Grigoriev I.V."/>
            <person name="Debuchy R."/>
            <person name="Gladieux P."/>
            <person name="Thoren M.H."/>
            <person name="Johannesson H."/>
        </authorList>
    </citation>
    <scope>NUCLEOTIDE SEQUENCE</scope>
    <source>
        <strain evidence="2">SMH3187-1</strain>
    </source>
</reference>
<organism evidence="2 3">
    <name type="scientific">Schizothecium vesticola</name>
    <dbReference type="NCBI Taxonomy" id="314040"/>
    <lineage>
        <taxon>Eukaryota</taxon>
        <taxon>Fungi</taxon>
        <taxon>Dikarya</taxon>
        <taxon>Ascomycota</taxon>
        <taxon>Pezizomycotina</taxon>
        <taxon>Sordariomycetes</taxon>
        <taxon>Sordariomycetidae</taxon>
        <taxon>Sordariales</taxon>
        <taxon>Schizotheciaceae</taxon>
        <taxon>Schizothecium</taxon>
    </lineage>
</organism>
<dbReference type="PANTHER" id="PTHR10622">
    <property type="entry name" value="HET DOMAIN-CONTAINING PROTEIN"/>
    <property type="match status" value="1"/>
</dbReference>
<comment type="caution">
    <text evidence="2">The sequence shown here is derived from an EMBL/GenBank/DDBJ whole genome shotgun (WGS) entry which is preliminary data.</text>
</comment>
<evidence type="ECO:0000313" key="2">
    <source>
        <dbReference type="EMBL" id="KAK0753367.1"/>
    </source>
</evidence>
<dbReference type="InterPro" id="IPR010730">
    <property type="entry name" value="HET"/>
</dbReference>
<dbReference type="PANTHER" id="PTHR10622:SF10">
    <property type="entry name" value="HET DOMAIN-CONTAINING PROTEIN"/>
    <property type="match status" value="1"/>
</dbReference>
<gene>
    <name evidence="2" type="ORF">B0T18DRAFT_434148</name>
</gene>
<feature type="domain" description="Heterokaryon incompatibility" evidence="1">
    <location>
        <begin position="24"/>
        <end position="121"/>
    </location>
</feature>
<evidence type="ECO:0000259" key="1">
    <source>
        <dbReference type="Pfam" id="PF06985"/>
    </source>
</evidence>
<dbReference type="Proteomes" id="UP001172155">
    <property type="component" value="Unassembled WGS sequence"/>
</dbReference>
<proteinExistence type="predicted"/>
<dbReference type="Pfam" id="PF06985">
    <property type="entry name" value="HET"/>
    <property type="match status" value="1"/>
</dbReference>
<evidence type="ECO:0000313" key="3">
    <source>
        <dbReference type="Proteomes" id="UP001172155"/>
    </source>
</evidence>